<feature type="compositionally biased region" description="Basic and acidic residues" evidence="1">
    <location>
        <begin position="368"/>
        <end position="382"/>
    </location>
</feature>
<protein>
    <submittedName>
        <fullName evidence="2">Acetylxylan esterase</fullName>
    </submittedName>
</protein>
<dbReference type="Gene3D" id="3.40.50.1820">
    <property type="entry name" value="alpha/beta hydrolase"/>
    <property type="match status" value="2"/>
</dbReference>
<dbReference type="PANTHER" id="PTHR22946:SF8">
    <property type="entry name" value="ACETYL XYLAN ESTERASE DOMAIN-CONTAINING PROTEIN"/>
    <property type="match status" value="1"/>
</dbReference>
<feature type="region of interest" description="Disordered" evidence="1">
    <location>
        <begin position="357"/>
        <end position="382"/>
    </location>
</feature>
<dbReference type="EMBL" id="DSVQ01000016">
    <property type="protein sequence ID" value="HGT40302.1"/>
    <property type="molecule type" value="Genomic_DNA"/>
</dbReference>
<proteinExistence type="predicted"/>
<dbReference type="AlphaFoldDB" id="A0A7C4LLU0"/>
<reference evidence="2" key="1">
    <citation type="journal article" date="2020" name="mSystems">
        <title>Genome- and Community-Level Interaction Insights into Carbon Utilization and Element Cycling Functions of Hydrothermarchaeota in Hydrothermal Sediment.</title>
        <authorList>
            <person name="Zhou Z."/>
            <person name="Liu Y."/>
            <person name="Xu W."/>
            <person name="Pan J."/>
            <person name="Luo Z.H."/>
            <person name="Li M."/>
        </authorList>
    </citation>
    <scope>NUCLEOTIDE SEQUENCE [LARGE SCALE GENOMIC DNA]</scope>
    <source>
        <strain evidence="2">SpSt-508</strain>
    </source>
</reference>
<comment type="caution">
    <text evidence="2">The sequence shown here is derived from an EMBL/GenBank/DDBJ whole genome shotgun (WGS) entry which is preliminary data.</text>
</comment>
<dbReference type="InterPro" id="IPR025890">
    <property type="entry name" value="Abhydrolase_bac"/>
</dbReference>
<dbReference type="InterPro" id="IPR050261">
    <property type="entry name" value="FrsA_esterase"/>
</dbReference>
<dbReference type="PANTHER" id="PTHR22946">
    <property type="entry name" value="DIENELACTONE HYDROLASE DOMAIN-CONTAINING PROTEIN-RELATED"/>
    <property type="match status" value="1"/>
</dbReference>
<accession>A0A7C4LLU0</accession>
<dbReference type="InterPro" id="IPR029058">
    <property type="entry name" value="AB_hydrolase_fold"/>
</dbReference>
<organism evidence="2">
    <name type="scientific">Schlesneria paludicola</name>
    <dbReference type="NCBI Taxonomy" id="360056"/>
    <lineage>
        <taxon>Bacteria</taxon>
        <taxon>Pseudomonadati</taxon>
        <taxon>Planctomycetota</taxon>
        <taxon>Planctomycetia</taxon>
        <taxon>Planctomycetales</taxon>
        <taxon>Planctomycetaceae</taxon>
        <taxon>Schlesneria</taxon>
    </lineage>
</organism>
<evidence type="ECO:0000256" key="1">
    <source>
        <dbReference type="SAM" id="MobiDB-lite"/>
    </source>
</evidence>
<gene>
    <name evidence="2" type="ORF">ENS64_13725</name>
</gene>
<name>A0A7C4LLU0_9PLAN</name>
<dbReference type="Pfam" id="PF12715">
    <property type="entry name" value="Abhydrolase_7"/>
    <property type="match status" value="1"/>
</dbReference>
<sequence length="697" mass="75962">MVRRGTALWSVWLPLAGWLLLVSPASTDEVPPPEQFLRFIRQQAANLRAHDHPPRTLTEWHEQRARIRERLEAAWGGFPTEHCPLEPRRLGEVVRDGYRVEKLLLQTLPGVWMPALAYVPDSPGQHPALLCVHGHWRRAKQEPTVQSRCIGAAKLGFFVLAVDAFGAGERGLGKDLGEYHGEMVAATLLPVGKPLSGIQVYENMRCVDYLQSRPEVDPSKIGITGASGGGNQTMYAGAWDERFGSVVPVCSVGNYQAYLGVACCLCEVVPGALTFTEEWGVLGLTAPRGLMVVNVTKDGIQFSIREARKSLVGAQSVYDLFGQPDRLYHATFRWHHDYHQPIREAMYGWMMQQLNGQGDGSPIPEPPHTTEEPEEIRCFPRGSRPDEWITLPRFAATEGRKLLANWKAPSSADDWQTRKPALRQALRERVLGGFPAPPSPADAAQQVRGRRSWTVELVPEPGIHLTAQRQSSASPPMGEVLLLNLEGAETARQSPLHAELLQAGWDVITLELRATGTLTPKGDRIGRAPDHNSAEWSLWIGRPLLGQWAVDVLHLLDVLDAAGGAQRVESGQKRWIVGEGPAGLVALTVAAVAEEQHFDGVAAVRTLASYISDVPFEGQRLGTLAPGILRHVGDVAHLAALALPRRVVIVGGVTGGGQPLSTAALRDVYAPAGHVSGLLGRPDSFRIAESLAEGLSF</sequence>
<dbReference type="SUPFAM" id="SSF53474">
    <property type="entry name" value="alpha/beta-Hydrolases"/>
    <property type="match status" value="1"/>
</dbReference>
<evidence type="ECO:0000313" key="2">
    <source>
        <dbReference type="EMBL" id="HGT40302.1"/>
    </source>
</evidence>